<evidence type="ECO:0000313" key="3">
    <source>
        <dbReference type="EMBL" id="EPX79056.1"/>
    </source>
</evidence>
<feature type="chain" id="PRO_5004555022" evidence="1">
    <location>
        <begin position="23"/>
        <end position="149"/>
    </location>
</feature>
<dbReference type="HOGENOM" id="CLU_116275_2_0_5"/>
<dbReference type="Proteomes" id="UP000015351">
    <property type="component" value="Unassembled WGS sequence"/>
</dbReference>
<dbReference type="eggNOG" id="ENOG5032RWS">
    <property type="taxonomic scope" value="Bacteria"/>
</dbReference>
<gene>
    <name evidence="3" type="ORF">thalar_01873</name>
</gene>
<protein>
    <submittedName>
        <fullName evidence="3">ATPase of the AAA+ class</fullName>
    </submittedName>
</protein>
<sequence length="149" mass="15640">MKHIMFAAALGCAQIAGLAAFAGDRPSVPGTETYIVNLKDGDVVSSPVTILFGVKGMGVAPAGIEKDGTGHHHLLINRPPMGQGEDGAEEYDYGMVGSDNLIHYGGGQTETVLDLPPGDHTLQLVFADLNHVPFEPSVESEQITITVSE</sequence>
<reference evidence="4" key="1">
    <citation type="journal article" date="2013" name="Stand. Genomic Sci.">
        <title>Genome sequence of the Litoreibacter arenae type strain (DSM 19593(T)), a member of the Roseobacter clade isolated from sea sand.</title>
        <authorList>
            <person name="Riedel T."/>
            <person name="Fiebig A."/>
            <person name="Petersen J."/>
            <person name="Gronow S."/>
            <person name="Kyrpides N.C."/>
            <person name="Goker M."/>
            <person name="Klenk H.P."/>
        </authorList>
    </citation>
    <scope>NUCLEOTIDE SEQUENCE [LARGE SCALE GENOMIC DNA]</scope>
    <source>
        <strain evidence="4">DSM 19593</strain>
    </source>
</reference>
<organism evidence="3 4">
    <name type="scientific">Litoreibacter arenae DSM 19593</name>
    <dbReference type="NCBI Taxonomy" id="1123360"/>
    <lineage>
        <taxon>Bacteria</taxon>
        <taxon>Pseudomonadati</taxon>
        <taxon>Pseudomonadota</taxon>
        <taxon>Alphaproteobacteria</taxon>
        <taxon>Rhodobacterales</taxon>
        <taxon>Roseobacteraceae</taxon>
        <taxon>Litoreibacter</taxon>
    </lineage>
</organism>
<feature type="signal peptide" evidence="1">
    <location>
        <begin position="1"/>
        <end position="22"/>
    </location>
</feature>
<dbReference type="Pfam" id="PF14347">
    <property type="entry name" value="DUF4399"/>
    <property type="match status" value="1"/>
</dbReference>
<evidence type="ECO:0000259" key="2">
    <source>
        <dbReference type="Pfam" id="PF14347"/>
    </source>
</evidence>
<dbReference type="PATRIC" id="fig|1123360.3.peg.1856"/>
<dbReference type="STRING" id="1123360.thalar_01873"/>
<keyword evidence="4" id="KW-1185">Reference proteome</keyword>
<dbReference type="OrthoDB" id="531568at2"/>
<comment type="caution">
    <text evidence="3">The sequence shown here is derived from an EMBL/GenBank/DDBJ whole genome shotgun (WGS) entry which is preliminary data.</text>
</comment>
<dbReference type="EMBL" id="AONI01000010">
    <property type="protein sequence ID" value="EPX79056.1"/>
    <property type="molecule type" value="Genomic_DNA"/>
</dbReference>
<dbReference type="RefSeq" id="WP_021100436.1">
    <property type="nucleotide sequence ID" value="NZ_KE557306.1"/>
</dbReference>
<feature type="domain" description="DUF4399" evidence="2">
    <location>
        <begin position="51"/>
        <end position="147"/>
    </location>
</feature>
<name>S9QCB7_9RHOB</name>
<evidence type="ECO:0000256" key="1">
    <source>
        <dbReference type="SAM" id="SignalP"/>
    </source>
</evidence>
<dbReference type="AlphaFoldDB" id="S9QCB7"/>
<dbReference type="InterPro" id="IPR025512">
    <property type="entry name" value="DUF4399"/>
</dbReference>
<evidence type="ECO:0000313" key="4">
    <source>
        <dbReference type="Proteomes" id="UP000015351"/>
    </source>
</evidence>
<keyword evidence="1" id="KW-0732">Signal</keyword>
<accession>S9QCB7</accession>
<proteinExistence type="predicted"/>